<evidence type="ECO:0000313" key="8">
    <source>
        <dbReference type="EMBL" id="PEN14876.1"/>
    </source>
</evidence>
<dbReference type="EMBL" id="PDEQ01000001">
    <property type="protein sequence ID" value="PEN14876.1"/>
    <property type="molecule type" value="Genomic_DNA"/>
</dbReference>
<comment type="subcellular location">
    <subcellularLocation>
        <location evidence="1">Membrane</location>
        <topology evidence="1">Multi-pass membrane protein</topology>
    </subcellularLocation>
</comment>
<feature type="transmembrane region" description="Helical" evidence="7">
    <location>
        <begin position="233"/>
        <end position="252"/>
    </location>
</feature>
<feature type="transmembrane region" description="Helical" evidence="7">
    <location>
        <begin position="395"/>
        <end position="417"/>
    </location>
</feature>
<sequence>MQDGTFSLELIDYAIIVVYFAGVIAHGLYVSRGHESADDYFLAGRNLPWYLIGFSLFASNMSGSSFVGLMGASYSNGVVVFNYEWTAAIVLIFFALFMLPAFLRAGIYTIPQFLTSRYDKRSRVAYSLFTVLAIMFIDTAGALYAGGLVIANVIPGFTLWSAVAVLAVVAGVYTILGGLEAVVVTDTVQAILLVIGASAIFFFGLDAVGGWDEMMARLSAENTSLIMPMGDDFLPWPGILGVVLLGFYYWTLNQFVVQRTLGARDLDQGRKGALFAGLLKIPNLFIMILPGVFAIILFPGLDNPDMAFPTLAAELLPVGFRGLILTALIAAIMSSLDSALNAAATLVSIDFVKEARPNIDDDALVRFGRGFTAFAMVVGAIYAPSIASFENLFEYFQSVLAYVTPPIVAVYLIGLFWKRANGSGAFAAILVGLVVGVSAFVTKEVMGLWGAWGFPELHYTYMAIVMFILGSGVLVVGSLMTPAPDPDSIAEYTFTQEIFTKDLLRLDRPWYEDIRYQSFCLSGLMMLTIFYFW</sequence>
<dbReference type="GO" id="GO:0005886">
    <property type="term" value="C:plasma membrane"/>
    <property type="evidence" value="ECO:0007669"/>
    <property type="project" value="TreeGrafter"/>
</dbReference>
<dbReference type="GO" id="GO:0005412">
    <property type="term" value="F:D-glucose:sodium symporter activity"/>
    <property type="evidence" value="ECO:0007669"/>
    <property type="project" value="TreeGrafter"/>
</dbReference>
<feature type="transmembrane region" description="Helical" evidence="7">
    <location>
        <begin position="370"/>
        <end position="389"/>
    </location>
</feature>
<feature type="transmembrane region" description="Helical" evidence="7">
    <location>
        <begin position="157"/>
        <end position="179"/>
    </location>
</feature>
<dbReference type="RefSeq" id="WP_098073774.1">
    <property type="nucleotide sequence ID" value="NZ_PDEQ01000001.1"/>
</dbReference>
<dbReference type="PROSITE" id="PS50283">
    <property type="entry name" value="NA_SOLUT_SYMP_3"/>
    <property type="match status" value="1"/>
</dbReference>
<dbReference type="PROSITE" id="PS00456">
    <property type="entry name" value="NA_SOLUT_SYMP_1"/>
    <property type="match status" value="1"/>
</dbReference>
<evidence type="ECO:0000256" key="4">
    <source>
        <dbReference type="ARBA" id="ARBA00022989"/>
    </source>
</evidence>
<feature type="transmembrane region" description="Helical" evidence="7">
    <location>
        <begin position="6"/>
        <end position="29"/>
    </location>
</feature>
<keyword evidence="4 7" id="KW-1133">Transmembrane helix</keyword>
<dbReference type="Proteomes" id="UP000220102">
    <property type="component" value="Unassembled WGS sequence"/>
</dbReference>
<protein>
    <submittedName>
        <fullName evidence="8">SSS family solute/sodium (Na+) symporter</fullName>
    </submittedName>
</protein>
<gene>
    <name evidence="8" type="ORF">CRI94_00855</name>
</gene>
<dbReference type="Gene3D" id="1.20.1730.10">
    <property type="entry name" value="Sodium/glucose cotransporter"/>
    <property type="match status" value="1"/>
</dbReference>
<accession>A0A2A8D1T2</accession>
<evidence type="ECO:0000256" key="2">
    <source>
        <dbReference type="ARBA" id="ARBA00006434"/>
    </source>
</evidence>
<dbReference type="OrthoDB" id="9814523at2"/>
<proteinExistence type="inferred from homology"/>
<feature type="transmembrane region" description="Helical" evidence="7">
    <location>
        <begin position="49"/>
        <end position="73"/>
    </location>
</feature>
<feature type="transmembrane region" description="Helical" evidence="7">
    <location>
        <begin position="318"/>
        <end position="349"/>
    </location>
</feature>
<keyword evidence="5 7" id="KW-0472">Membrane</keyword>
<evidence type="ECO:0000256" key="6">
    <source>
        <dbReference type="RuleBase" id="RU362091"/>
    </source>
</evidence>
<dbReference type="InterPro" id="IPR038377">
    <property type="entry name" value="Na/Glc_symporter_sf"/>
</dbReference>
<dbReference type="NCBIfam" id="TIGR00813">
    <property type="entry name" value="sss"/>
    <property type="match status" value="1"/>
</dbReference>
<feature type="transmembrane region" description="Helical" evidence="7">
    <location>
        <begin position="424"/>
        <end position="441"/>
    </location>
</feature>
<dbReference type="CDD" id="cd10329">
    <property type="entry name" value="SLC5sbd_SGLT1-like"/>
    <property type="match status" value="1"/>
</dbReference>
<evidence type="ECO:0000256" key="7">
    <source>
        <dbReference type="SAM" id="Phobius"/>
    </source>
</evidence>
<keyword evidence="9" id="KW-1185">Reference proteome</keyword>
<evidence type="ECO:0000256" key="5">
    <source>
        <dbReference type="ARBA" id="ARBA00023136"/>
    </source>
</evidence>
<organism evidence="8 9">
    <name type="scientific">Longibacter salinarum</name>
    <dbReference type="NCBI Taxonomy" id="1850348"/>
    <lineage>
        <taxon>Bacteria</taxon>
        <taxon>Pseudomonadati</taxon>
        <taxon>Rhodothermota</taxon>
        <taxon>Rhodothermia</taxon>
        <taxon>Rhodothermales</taxon>
        <taxon>Salisaetaceae</taxon>
        <taxon>Longibacter</taxon>
    </lineage>
</organism>
<dbReference type="PANTHER" id="PTHR11819">
    <property type="entry name" value="SOLUTE CARRIER FAMILY 5"/>
    <property type="match status" value="1"/>
</dbReference>
<comment type="similarity">
    <text evidence="2 6">Belongs to the sodium:solute symporter (SSF) (TC 2.A.21) family.</text>
</comment>
<comment type="caution">
    <text evidence="8">The sequence shown here is derived from an EMBL/GenBank/DDBJ whole genome shotgun (WGS) entry which is preliminary data.</text>
</comment>
<dbReference type="PROSITE" id="PS00457">
    <property type="entry name" value="NA_SOLUT_SYMP_2"/>
    <property type="match status" value="1"/>
</dbReference>
<feature type="transmembrane region" description="Helical" evidence="7">
    <location>
        <begin position="85"/>
        <end position="103"/>
    </location>
</feature>
<keyword evidence="3 7" id="KW-0812">Transmembrane</keyword>
<name>A0A2A8D1T2_9BACT</name>
<reference evidence="8 9" key="1">
    <citation type="submission" date="2017-10" db="EMBL/GenBank/DDBJ databases">
        <title>Draft genome of Longibacter Salinarum.</title>
        <authorList>
            <person name="Goh K.M."/>
            <person name="Shamsir M.S."/>
            <person name="Lim S.W."/>
        </authorList>
    </citation>
    <scope>NUCLEOTIDE SEQUENCE [LARGE SCALE GENOMIC DNA]</scope>
    <source>
        <strain evidence="8 9">KCTC 52045</strain>
    </source>
</reference>
<dbReference type="PANTHER" id="PTHR11819:SF195">
    <property type="entry name" value="SODIUM_GLUCOSE COTRANSPORTER 4"/>
    <property type="match status" value="1"/>
</dbReference>
<dbReference type="Pfam" id="PF00474">
    <property type="entry name" value="SSF"/>
    <property type="match status" value="1"/>
</dbReference>
<feature type="transmembrane region" description="Helical" evidence="7">
    <location>
        <begin position="124"/>
        <end position="151"/>
    </location>
</feature>
<dbReference type="InterPro" id="IPR018212">
    <property type="entry name" value="Na/solute_symporter_CS"/>
</dbReference>
<evidence type="ECO:0000313" key="9">
    <source>
        <dbReference type="Proteomes" id="UP000220102"/>
    </source>
</evidence>
<evidence type="ECO:0000256" key="3">
    <source>
        <dbReference type="ARBA" id="ARBA00022692"/>
    </source>
</evidence>
<feature type="transmembrane region" description="Helical" evidence="7">
    <location>
        <begin position="273"/>
        <end position="298"/>
    </location>
</feature>
<feature type="transmembrane region" description="Helical" evidence="7">
    <location>
        <begin position="461"/>
        <end position="480"/>
    </location>
</feature>
<dbReference type="InterPro" id="IPR001734">
    <property type="entry name" value="Na/solute_symporter"/>
</dbReference>
<dbReference type="AlphaFoldDB" id="A0A2A8D1T2"/>
<feature type="transmembrane region" description="Helical" evidence="7">
    <location>
        <begin position="191"/>
        <end position="211"/>
    </location>
</feature>
<evidence type="ECO:0000256" key="1">
    <source>
        <dbReference type="ARBA" id="ARBA00004141"/>
    </source>
</evidence>